<dbReference type="InterPro" id="IPR029058">
    <property type="entry name" value="AB_hydrolase_fold"/>
</dbReference>
<evidence type="ECO:0000259" key="3">
    <source>
        <dbReference type="Pfam" id="PF03959"/>
    </source>
</evidence>
<dbReference type="AlphaFoldDB" id="A0AAN6Z1G7"/>
<reference evidence="4" key="1">
    <citation type="journal article" date="2023" name="Mol. Phylogenet. Evol.">
        <title>Genome-scale phylogeny and comparative genomics of the fungal order Sordariales.</title>
        <authorList>
            <person name="Hensen N."/>
            <person name="Bonometti L."/>
            <person name="Westerberg I."/>
            <person name="Brannstrom I.O."/>
            <person name="Guillou S."/>
            <person name="Cros-Aarteil S."/>
            <person name="Calhoun S."/>
            <person name="Haridas S."/>
            <person name="Kuo A."/>
            <person name="Mondo S."/>
            <person name="Pangilinan J."/>
            <person name="Riley R."/>
            <person name="LaButti K."/>
            <person name="Andreopoulos B."/>
            <person name="Lipzen A."/>
            <person name="Chen C."/>
            <person name="Yan M."/>
            <person name="Daum C."/>
            <person name="Ng V."/>
            <person name="Clum A."/>
            <person name="Steindorff A."/>
            <person name="Ohm R.A."/>
            <person name="Martin F."/>
            <person name="Silar P."/>
            <person name="Natvig D.O."/>
            <person name="Lalanne C."/>
            <person name="Gautier V."/>
            <person name="Ament-Velasquez S.L."/>
            <person name="Kruys A."/>
            <person name="Hutchinson M.I."/>
            <person name="Powell A.J."/>
            <person name="Barry K."/>
            <person name="Miller A.N."/>
            <person name="Grigoriev I.V."/>
            <person name="Debuchy R."/>
            <person name="Gladieux P."/>
            <person name="Hiltunen Thoren M."/>
            <person name="Johannesson H."/>
        </authorList>
    </citation>
    <scope>NUCLEOTIDE SEQUENCE</scope>
    <source>
        <strain evidence="4">CBS 731.68</strain>
    </source>
</reference>
<protein>
    <recommendedName>
        <fullName evidence="3">Serine hydrolase domain-containing protein</fullName>
    </recommendedName>
</protein>
<dbReference type="GO" id="GO:0005737">
    <property type="term" value="C:cytoplasm"/>
    <property type="evidence" value="ECO:0007669"/>
    <property type="project" value="TreeGrafter"/>
</dbReference>
<dbReference type="GeneID" id="87830124"/>
<dbReference type="InterPro" id="IPR050593">
    <property type="entry name" value="LovG"/>
</dbReference>
<evidence type="ECO:0000256" key="1">
    <source>
        <dbReference type="ARBA" id="ARBA00005863"/>
    </source>
</evidence>
<keyword evidence="2" id="KW-0378">Hydrolase</keyword>
<evidence type="ECO:0000313" key="5">
    <source>
        <dbReference type="Proteomes" id="UP001302602"/>
    </source>
</evidence>
<organism evidence="4 5">
    <name type="scientific">Parathielavia appendiculata</name>
    <dbReference type="NCBI Taxonomy" id="2587402"/>
    <lineage>
        <taxon>Eukaryota</taxon>
        <taxon>Fungi</taxon>
        <taxon>Dikarya</taxon>
        <taxon>Ascomycota</taxon>
        <taxon>Pezizomycotina</taxon>
        <taxon>Sordariomycetes</taxon>
        <taxon>Sordariomycetidae</taxon>
        <taxon>Sordariales</taxon>
        <taxon>Chaetomiaceae</taxon>
        <taxon>Parathielavia</taxon>
    </lineage>
</organism>
<dbReference type="GO" id="GO:0016787">
    <property type="term" value="F:hydrolase activity"/>
    <property type="evidence" value="ECO:0007669"/>
    <property type="project" value="UniProtKB-KW"/>
</dbReference>
<dbReference type="EMBL" id="MU853232">
    <property type="protein sequence ID" value="KAK4122075.1"/>
    <property type="molecule type" value="Genomic_DNA"/>
</dbReference>
<dbReference type="Proteomes" id="UP001302602">
    <property type="component" value="Unassembled WGS sequence"/>
</dbReference>
<keyword evidence="5" id="KW-1185">Reference proteome</keyword>
<dbReference type="InterPro" id="IPR005645">
    <property type="entry name" value="FSH-like_dom"/>
</dbReference>
<dbReference type="SUPFAM" id="SSF53474">
    <property type="entry name" value="alpha/beta-Hydrolases"/>
    <property type="match status" value="1"/>
</dbReference>
<comment type="similarity">
    <text evidence="1">Belongs to the LovG family.</text>
</comment>
<evidence type="ECO:0000256" key="2">
    <source>
        <dbReference type="ARBA" id="ARBA00022801"/>
    </source>
</evidence>
<dbReference type="PANTHER" id="PTHR48070">
    <property type="entry name" value="ESTERASE OVCA2"/>
    <property type="match status" value="1"/>
</dbReference>
<evidence type="ECO:0000313" key="4">
    <source>
        <dbReference type="EMBL" id="KAK4122075.1"/>
    </source>
</evidence>
<dbReference type="Gene3D" id="3.40.50.1820">
    <property type="entry name" value="alpha/beta hydrolase"/>
    <property type="match status" value="1"/>
</dbReference>
<accession>A0AAN6Z1G7</accession>
<reference evidence="4" key="2">
    <citation type="submission" date="2023-05" db="EMBL/GenBank/DDBJ databases">
        <authorList>
            <consortium name="Lawrence Berkeley National Laboratory"/>
            <person name="Steindorff A."/>
            <person name="Hensen N."/>
            <person name="Bonometti L."/>
            <person name="Westerberg I."/>
            <person name="Brannstrom I.O."/>
            <person name="Guillou S."/>
            <person name="Cros-Aarteil S."/>
            <person name="Calhoun S."/>
            <person name="Haridas S."/>
            <person name="Kuo A."/>
            <person name="Mondo S."/>
            <person name="Pangilinan J."/>
            <person name="Riley R."/>
            <person name="Labutti K."/>
            <person name="Andreopoulos B."/>
            <person name="Lipzen A."/>
            <person name="Chen C."/>
            <person name="Yanf M."/>
            <person name="Daum C."/>
            <person name="Ng V."/>
            <person name="Clum A."/>
            <person name="Ohm R."/>
            <person name="Martin F."/>
            <person name="Silar P."/>
            <person name="Natvig D."/>
            <person name="Lalanne C."/>
            <person name="Gautier V."/>
            <person name="Ament-Velasquez S.L."/>
            <person name="Kruys A."/>
            <person name="Hutchinson M.I."/>
            <person name="Powell A.J."/>
            <person name="Barry K."/>
            <person name="Miller A.N."/>
            <person name="Grigoriev I.V."/>
            <person name="Debuchy R."/>
            <person name="Gladieux P."/>
            <person name="Thoren M.H."/>
            <person name="Johannesson H."/>
        </authorList>
    </citation>
    <scope>NUCLEOTIDE SEQUENCE</scope>
    <source>
        <strain evidence="4">CBS 731.68</strain>
    </source>
</reference>
<dbReference type="Pfam" id="PF03959">
    <property type="entry name" value="FSH1"/>
    <property type="match status" value="1"/>
</dbReference>
<feature type="domain" description="Serine hydrolase" evidence="3">
    <location>
        <begin position="5"/>
        <end position="241"/>
    </location>
</feature>
<dbReference type="PANTHER" id="PTHR48070:SF3">
    <property type="entry name" value="ESTERASE DBAE-RELATED"/>
    <property type="match status" value="1"/>
</dbReference>
<dbReference type="RefSeq" id="XP_062645846.1">
    <property type="nucleotide sequence ID" value="XM_062793355.1"/>
</dbReference>
<dbReference type="GO" id="GO:0044550">
    <property type="term" value="P:secondary metabolite biosynthetic process"/>
    <property type="evidence" value="ECO:0007669"/>
    <property type="project" value="TreeGrafter"/>
</dbReference>
<gene>
    <name evidence="4" type="ORF">N657DRAFT_647606</name>
</gene>
<proteinExistence type="inferred from homology"/>
<sequence>MPDPRPRILCLHGGGTTGAIFHAQCRAVIQGLPHFRLVFASAPFPSEPGPDVLPVYEGWGPPFLSWLPWKSWHPQLDDATTARAIMTCLDQAQAHDDACGGSGPWVGLLGFSQGAKIAASVLLDCQVRREKEPVENCYDDYRFGVLLAGRGPLVGLSNHTLGHPALVKPGDLVGLQRYERPLPHCQDDGLVLRMPTVHVHGLLDDGLEWHRKLARQYCDGKSTTVVEWAGPHRVPLRAEDVVKLTAEVYRVARQCGVGV</sequence>
<name>A0AAN6Z1G7_9PEZI</name>
<dbReference type="GO" id="GO:0005634">
    <property type="term" value="C:nucleus"/>
    <property type="evidence" value="ECO:0007669"/>
    <property type="project" value="TreeGrafter"/>
</dbReference>
<comment type="caution">
    <text evidence="4">The sequence shown here is derived from an EMBL/GenBank/DDBJ whole genome shotgun (WGS) entry which is preliminary data.</text>
</comment>